<organism evidence="1 2">
    <name type="scientific">Merluccius polli</name>
    <name type="common">Benguela hake</name>
    <name type="synonym">Merluccius cadenati</name>
    <dbReference type="NCBI Taxonomy" id="89951"/>
    <lineage>
        <taxon>Eukaryota</taxon>
        <taxon>Metazoa</taxon>
        <taxon>Chordata</taxon>
        <taxon>Craniata</taxon>
        <taxon>Vertebrata</taxon>
        <taxon>Euteleostomi</taxon>
        <taxon>Actinopterygii</taxon>
        <taxon>Neopterygii</taxon>
        <taxon>Teleostei</taxon>
        <taxon>Neoteleostei</taxon>
        <taxon>Acanthomorphata</taxon>
        <taxon>Zeiogadaria</taxon>
        <taxon>Gadariae</taxon>
        <taxon>Gadiformes</taxon>
        <taxon>Gadoidei</taxon>
        <taxon>Merlucciidae</taxon>
        <taxon>Merluccius</taxon>
    </lineage>
</organism>
<name>A0AA47PB49_MERPO</name>
<sequence>MAYQQKLAEKLIILNERGNGVLIRMNYIKKICSDPKLRPSFLTDKVMEPAVKYINKKFPTIDFRGNNQHLTSIQRQKSQVLAAVSSYYDSFLDVMEFRDHVYELLNTIDACQCFFDISVNFELTKSYLDLIISYTSVIIMLSRLDDKKVLIGMYNCAYEMINGSCDSSYPRLSQMILSYDQPWKKLNEDFGPHTRVVTSAVLSLQMLYPRRNLPADHWRRAQLLSLLSAPGTLLDPAHCDTVSCEYLSLEVMERWIIMCFLLCPSSVNSHQPSLDLWKAALRSGLYLTLIRDEVLNIHKVSEEVLDSLKGYGKANRRYQGMQGALPFTTSKHGCNVRTSLPTHFNVEDFH</sequence>
<comment type="caution">
    <text evidence="1">The sequence shown here is derived from an EMBL/GenBank/DDBJ whole genome shotgun (WGS) entry which is preliminary data.</text>
</comment>
<proteinExistence type="predicted"/>
<keyword evidence="2" id="KW-1185">Reference proteome</keyword>
<dbReference type="InterPro" id="IPR019137">
    <property type="entry name" value="Nck-associated_protein-1"/>
</dbReference>
<dbReference type="GO" id="GO:0016477">
    <property type="term" value="P:cell migration"/>
    <property type="evidence" value="ECO:0007669"/>
    <property type="project" value="TreeGrafter"/>
</dbReference>
<dbReference type="PANTHER" id="PTHR12093:SF9">
    <property type="entry name" value="NCK-ASSOCIATED PROTEIN 1-LIKE"/>
    <property type="match status" value="1"/>
</dbReference>
<dbReference type="PANTHER" id="PTHR12093">
    <property type="entry name" value="NCK-ASSOCIATED PROTEIN 1"/>
    <property type="match status" value="1"/>
</dbReference>
<dbReference type="AlphaFoldDB" id="A0AA47PB49"/>
<dbReference type="Pfam" id="PF09735">
    <property type="entry name" value="Nckap1"/>
    <property type="match status" value="1"/>
</dbReference>
<protein>
    <submittedName>
        <fullName evidence="1">Nck-associated protein 1-like</fullName>
    </submittedName>
</protein>
<dbReference type="GO" id="GO:0031209">
    <property type="term" value="C:SCAR complex"/>
    <property type="evidence" value="ECO:0007669"/>
    <property type="project" value="TreeGrafter"/>
</dbReference>
<dbReference type="GO" id="GO:0030866">
    <property type="term" value="P:cortical actin cytoskeleton organization"/>
    <property type="evidence" value="ECO:0007669"/>
    <property type="project" value="TreeGrafter"/>
</dbReference>
<accession>A0AA47PB49</accession>
<reference evidence="1" key="1">
    <citation type="journal article" date="2023" name="Front. Mar. Sci.">
        <title>A new Merluccius polli reference genome to investigate the effects of global change in West African waters.</title>
        <authorList>
            <person name="Mateo J.L."/>
            <person name="Blanco-Fernandez C."/>
            <person name="Garcia-Vazquez E."/>
            <person name="Machado-Schiaffino G."/>
        </authorList>
    </citation>
    <scope>NUCLEOTIDE SEQUENCE</scope>
    <source>
        <strain evidence="1">C29</strain>
        <tissue evidence="1">Fin</tissue>
    </source>
</reference>
<evidence type="ECO:0000313" key="2">
    <source>
        <dbReference type="Proteomes" id="UP001174136"/>
    </source>
</evidence>
<dbReference type="GO" id="GO:0048812">
    <property type="term" value="P:neuron projection morphogenesis"/>
    <property type="evidence" value="ECO:0007669"/>
    <property type="project" value="TreeGrafter"/>
</dbReference>
<gene>
    <name evidence="1" type="primary">Nckap1l_1</name>
    <name evidence="1" type="ORF">N1851_003976</name>
</gene>
<dbReference type="GO" id="GO:0030031">
    <property type="term" value="P:cell projection assembly"/>
    <property type="evidence" value="ECO:0007669"/>
    <property type="project" value="TreeGrafter"/>
</dbReference>
<evidence type="ECO:0000313" key="1">
    <source>
        <dbReference type="EMBL" id="KAK0153948.1"/>
    </source>
</evidence>
<dbReference type="Proteomes" id="UP001174136">
    <property type="component" value="Unassembled WGS sequence"/>
</dbReference>
<dbReference type="EMBL" id="JAOPHQ010000601">
    <property type="protein sequence ID" value="KAK0153948.1"/>
    <property type="molecule type" value="Genomic_DNA"/>
</dbReference>